<evidence type="ECO:0000313" key="1">
    <source>
        <dbReference type="EMBL" id="MCG2616955.1"/>
    </source>
</evidence>
<organism evidence="1 2">
    <name type="scientific">Terrimonas ginsenosidimutans</name>
    <dbReference type="NCBI Taxonomy" id="2908004"/>
    <lineage>
        <taxon>Bacteria</taxon>
        <taxon>Pseudomonadati</taxon>
        <taxon>Bacteroidota</taxon>
        <taxon>Chitinophagia</taxon>
        <taxon>Chitinophagales</taxon>
        <taxon>Chitinophagaceae</taxon>
        <taxon>Terrimonas</taxon>
    </lineage>
</organism>
<comment type="caution">
    <text evidence="1">The sequence shown here is derived from an EMBL/GenBank/DDBJ whole genome shotgun (WGS) entry which is preliminary data.</text>
</comment>
<proteinExistence type="predicted"/>
<evidence type="ECO:0000313" key="2">
    <source>
        <dbReference type="Proteomes" id="UP001165367"/>
    </source>
</evidence>
<gene>
    <name evidence="1" type="ORF">LZZ85_21845</name>
</gene>
<dbReference type="RefSeq" id="WP_237875492.1">
    <property type="nucleotide sequence ID" value="NZ_JAKLTR010000016.1"/>
</dbReference>
<keyword evidence="2" id="KW-1185">Reference proteome</keyword>
<dbReference type="EMBL" id="JAKLTR010000016">
    <property type="protein sequence ID" value="MCG2616955.1"/>
    <property type="molecule type" value="Genomic_DNA"/>
</dbReference>
<dbReference type="Proteomes" id="UP001165367">
    <property type="component" value="Unassembled WGS sequence"/>
</dbReference>
<name>A0ABS9KXB0_9BACT</name>
<protein>
    <submittedName>
        <fullName evidence="1">Uncharacterized protein</fullName>
    </submittedName>
</protein>
<accession>A0ABS9KXB0</accession>
<reference evidence="1" key="1">
    <citation type="submission" date="2022-01" db="EMBL/GenBank/DDBJ databases">
        <authorList>
            <person name="Jo J.-H."/>
            <person name="Im W.-T."/>
        </authorList>
    </citation>
    <scope>NUCLEOTIDE SEQUENCE</scope>
    <source>
        <strain evidence="1">NA20</strain>
    </source>
</reference>
<sequence>MQRVHPDLLELIAALNKILRKNIGSLYFHDKNKTRYVMKDAKLEVSEYGLKYSYTYDTKDQTNNSVSGSSP</sequence>